<evidence type="ECO:0000313" key="2">
    <source>
        <dbReference type="Proteomes" id="UP000805193"/>
    </source>
</evidence>
<accession>A0AC60QVN1</accession>
<gene>
    <name evidence="1" type="ORF">HPB47_015596</name>
</gene>
<name>A0AC60QVN1_IXOPE</name>
<sequence>MERKRRAPLIQLIDGIRRSPFLKPSVVREALKYRPRDGDIVLVTYAKGGSHWTQRIIQLLLDRGDGPSTYSDFVRRTPVLEYHGAAVVDDIPPPRFFRTHLQLLRYNFNDKAKYVYVARNPWDTCVSLYHYTRLLPKYKFEDGAFDDFFEAFVTGELGYGEYFDHVLHGYARKDDPNVFFMTYEELKADAPGMVLKLAYFLGEEYGKMLEGSEETFQEVLMKSSFEFMSRVLEPGEEEFSAVFENSFSFADKLSTSEPEGRRKNDFRLFRKGKVNDWQELFSPDQIQRMQARIDEMTEGTNLMSLWNVK</sequence>
<comment type="caution">
    <text evidence="1">The sequence shown here is derived from an EMBL/GenBank/DDBJ whole genome shotgun (WGS) entry which is preliminary data.</text>
</comment>
<reference evidence="1 2" key="1">
    <citation type="journal article" date="2020" name="Cell">
        <title>Large-Scale Comparative Analyses of Tick Genomes Elucidate Their Genetic Diversity and Vector Capacities.</title>
        <authorList>
            <consortium name="Tick Genome and Microbiome Consortium (TIGMIC)"/>
            <person name="Jia N."/>
            <person name="Wang J."/>
            <person name="Shi W."/>
            <person name="Du L."/>
            <person name="Sun Y."/>
            <person name="Zhan W."/>
            <person name="Jiang J.F."/>
            <person name="Wang Q."/>
            <person name="Zhang B."/>
            <person name="Ji P."/>
            <person name="Bell-Sakyi L."/>
            <person name="Cui X.M."/>
            <person name="Yuan T.T."/>
            <person name="Jiang B.G."/>
            <person name="Yang W.F."/>
            <person name="Lam T.T."/>
            <person name="Chang Q.C."/>
            <person name="Ding S.J."/>
            <person name="Wang X.J."/>
            <person name="Zhu J.G."/>
            <person name="Ruan X.D."/>
            <person name="Zhao L."/>
            <person name="Wei J.T."/>
            <person name="Ye R.Z."/>
            <person name="Que T.C."/>
            <person name="Du C.H."/>
            <person name="Zhou Y.H."/>
            <person name="Cheng J.X."/>
            <person name="Dai P.F."/>
            <person name="Guo W.B."/>
            <person name="Han X.H."/>
            <person name="Huang E.J."/>
            <person name="Li L.F."/>
            <person name="Wei W."/>
            <person name="Gao Y.C."/>
            <person name="Liu J.Z."/>
            <person name="Shao H.Z."/>
            <person name="Wang X."/>
            <person name="Wang C.C."/>
            <person name="Yang T.C."/>
            <person name="Huo Q.B."/>
            <person name="Li W."/>
            <person name="Chen H.Y."/>
            <person name="Chen S.E."/>
            <person name="Zhou L.G."/>
            <person name="Ni X.B."/>
            <person name="Tian J.H."/>
            <person name="Sheng Y."/>
            <person name="Liu T."/>
            <person name="Pan Y.S."/>
            <person name="Xia L.Y."/>
            <person name="Li J."/>
            <person name="Zhao F."/>
            <person name="Cao W.C."/>
        </authorList>
    </citation>
    <scope>NUCLEOTIDE SEQUENCE [LARGE SCALE GENOMIC DNA]</scope>
    <source>
        <strain evidence="1">Iper-2018</strain>
    </source>
</reference>
<dbReference type="EMBL" id="JABSTQ010004255">
    <property type="protein sequence ID" value="KAG0442806.1"/>
    <property type="molecule type" value="Genomic_DNA"/>
</dbReference>
<dbReference type="Proteomes" id="UP000805193">
    <property type="component" value="Unassembled WGS sequence"/>
</dbReference>
<protein>
    <submittedName>
        <fullName evidence="1">Uncharacterized protein</fullName>
    </submittedName>
</protein>
<organism evidence="1 2">
    <name type="scientific">Ixodes persulcatus</name>
    <name type="common">Taiga tick</name>
    <dbReference type="NCBI Taxonomy" id="34615"/>
    <lineage>
        <taxon>Eukaryota</taxon>
        <taxon>Metazoa</taxon>
        <taxon>Ecdysozoa</taxon>
        <taxon>Arthropoda</taxon>
        <taxon>Chelicerata</taxon>
        <taxon>Arachnida</taxon>
        <taxon>Acari</taxon>
        <taxon>Parasitiformes</taxon>
        <taxon>Ixodida</taxon>
        <taxon>Ixodoidea</taxon>
        <taxon>Ixodidae</taxon>
        <taxon>Ixodinae</taxon>
        <taxon>Ixodes</taxon>
    </lineage>
</organism>
<evidence type="ECO:0000313" key="1">
    <source>
        <dbReference type="EMBL" id="KAG0442806.1"/>
    </source>
</evidence>
<keyword evidence="2" id="KW-1185">Reference proteome</keyword>
<proteinExistence type="predicted"/>